<dbReference type="EMBL" id="KU686212">
    <property type="protein sequence ID" value="AOV62154.1"/>
    <property type="molecule type" value="Genomic_DNA"/>
</dbReference>
<evidence type="ECO:0000313" key="3">
    <source>
        <dbReference type="EMBL" id="AOV62418.1"/>
    </source>
</evidence>
<feature type="domain" description="Methyltransferase" evidence="1">
    <location>
        <begin position="39"/>
        <end position="115"/>
    </location>
</feature>
<keyword evidence="3" id="KW-0808">Transferase</keyword>
<organism evidence="3 6">
    <name type="scientific">Synechococcus phage S-CAM7</name>
    <dbReference type="NCBI Taxonomy" id="1883368"/>
    <lineage>
        <taxon>Viruses</taxon>
        <taxon>Duplodnaviria</taxon>
        <taxon>Heunggongvirae</taxon>
        <taxon>Uroviricota</taxon>
        <taxon>Caudoviricetes</taxon>
        <taxon>Pantevenvirales</taxon>
        <taxon>Kyanoviridae</taxon>
        <taxon>Mazuvirus</taxon>
        <taxon>Mazuvirus scam7</taxon>
    </lineage>
</organism>
<evidence type="ECO:0000313" key="2">
    <source>
        <dbReference type="EMBL" id="AOV62154.1"/>
    </source>
</evidence>
<evidence type="ECO:0000313" key="7">
    <source>
        <dbReference type="Proteomes" id="UP000510897"/>
    </source>
</evidence>
<dbReference type="Gene3D" id="3.40.50.150">
    <property type="entry name" value="Vaccinia Virus protein VP39"/>
    <property type="match status" value="1"/>
</dbReference>
<dbReference type="Proteomes" id="UP000226384">
    <property type="component" value="Segment"/>
</dbReference>
<name>A0A1D8KUQ9_9CAUD</name>
<sequence length="189" mass="21541">MTVDVNYWSTFYSSNHTLDSSNFCRFVLEYFKNQSSLRILDAGCGNGRDSYALSKLHIVTGIDTADYVPESTETCSFETGDFCTHDKDSYDIVYSRFTLHSITDEQQVEFIKSIVNAGTFLCIECRSDGDIDTVREHGDDHYRNFVSFVRLQSILLENGFIVHVAEESRGFAPYKAEDPVCVRFIAEKN</sequence>
<keyword evidence="5" id="KW-1185">Reference proteome</keyword>
<dbReference type="EMBL" id="MT586120">
    <property type="protein sequence ID" value="QLF86281.1"/>
    <property type="molecule type" value="Genomic_DNA"/>
</dbReference>
<reference evidence="4 7" key="2">
    <citation type="submission" date="2020-06" db="EMBL/GenBank/DDBJ databases">
        <authorList>
            <person name="Puxty R.J."/>
            <person name="Weihe C."/>
            <person name="Marston M.F."/>
            <person name="Martiny J.B.H."/>
        </authorList>
    </citation>
    <scope>NUCLEOTIDE SEQUENCE [LARGE SCALE GENOMIC DNA]</scope>
    <source>
        <strain evidence="4">0809CC03</strain>
    </source>
</reference>
<dbReference type="GO" id="GO:0016301">
    <property type="term" value="F:kinase activity"/>
    <property type="evidence" value="ECO:0007669"/>
    <property type="project" value="UniProtKB-KW"/>
</dbReference>
<dbReference type="InterPro" id="IPR029063">
    <property type="entry name" value="SAM-dependent_MTases_sf"/>
</dbReference>
<dbReference type="InterPro" id="IPR041698">
    <property type="entry name" value="Methyltransf_25"/>
</dbReference>
<dbReference type="Proteomes" id="UP000510897">
    <property type="component" value="Segment"/>
</dbReference>
<dbReference type="EMBL" id="KU686213">
    <property type="protein sequence ID" value="AOV62418.1"/>
    <property type="molecule type" value="Genomic_DNA"/>
</dbReference>
<dbReference type="GeneID" id="30308284"/>
<evidence type="ECO:0000313" key="4">
    <source>
        <dbReference type="EMBL" id="QLF86281.1"/>
    </source>
</evidence>
<gene>
    <name evidence="2" type="ORF">C490910_230</name>
    <name evidence="4" type="ORF">CC030809_00233</name>
    <name evidence="3" type="ORF">S420910_230</name>
</gene>
<reference evidence="4 7" key="3">
    <citation type="submission" date="2020-07" db="EMBL/GenBank/DDBJ databases">
        <title>Signatures of coevolution in a cyanophage population.</title>
        <authorList>
            <person name="Abebe J."/>
        </authorList>
    </citation>
    <scope>NUCLEOTIDE SEQUENCE [LARGE SCALE GENOMIC DNA]</scope>
    <source>
        <strain evidence="4">0809CC03</strain>
    </source>
</reference>
<dbReference type="RefSeq" id="YP_009323163.1">
    <property type="nucleotide sequence ID" value="NC_031927.1"/>
</dbReference>
<dbReference type="Proteomes" id="UP000203902">
    <property type="component" value="Segment"/>
</dbReference>
<dbReference type="Pfam" id="PF13649">
    <property type="entry name" value="Methyltransf_25"/>
    <property type="match status" value="1"/>
</dbReference>
<protein>
    <submittedName>
        <fullName evidence="3">Adenylylsulfate kinase</fullName>
    </submittedName>
</protein>
<evidence type="ECO:0000313" key="6">
    <source>
        <dbReference type="Proteomes" id="UP000226384"/>
    </source>
</evidence>
<evidence type="ECO:0000313" key="5">
    <source>
        <dbReference type="Proteomes" id="UP000203902"/>
    </source>
</evidence>
<evidence type="ECO:0000259" key="1">
    <source>
        <dbReference type="Pfam" id="PF13649"/>
    </source>
</evidence>
<dbReference type="CDD" id="cd02440">
    <property type="entry name" value="AdoMet_MTases"/>
    <property type="match status" value="1"/>
</dbReference>
<accession>A0A1D8KUQ9</accession>
<proteinExistence type="predicted"/>
<keyword evidence="3" id="KW-0418">Kinase</keyword>
<reference evidence="5 6" key="1">
    <citation type="journal article" date="2016" name="Virology">
        <title>The genomic content and context of auxiliary metabolic genes in marine cyanomyoviruses.</title>
        <authorList>
            <person name="Crummett L.T."/>
            <person name="Puxty R.J."/>
            <person name="Weihe C."/>
            <person name="Marston M.F."/>
            <person name="Martiny J.B."/>
        </authorList>
    </citation>
    <scope>NUCLEOTIDE SEQUENCE [LARGE SCALE GENOMIC DNA]</scope>
    <source>
        <strain evidence="2">0910CC49</strain>
        <strain evidence="3">0910SB42</strain>
    </source>
</reference>
<dbReference type="SUPFAM" id="SSF53335">
    <property type="entry name" value="S-adenosyl-L-methionine-dependent methyltransferases"/>
    <property type="match status" value="1"/>
</dbReference>
<dbReference type="KEGG" id="vg:30308284"/>